<dbReference type="Pfam" id="PF00929">
    <property type="entry name" value="RNase_T"/>
    <property type="match status" value="1"/>
</dbReference>
<dbReference type="PANTHER" id="PTHR30231">
    <property type="entry name" value="DNA POLYMERASE III SUBUNIT EPSILON"/>
    <property type="match status" value="1"/>
</dbReference>
<feature type="domain" description="Exonuclease" evidence="4">
    <location>
        <begin position="129"/>
        <end position="296"/>
    </location>
</feature>
<sequence>MIVITLTKVPRSLRGDLTKWYQEIQTGVYVGSVSARIRDLLWDRIMKNIGRGEATMVYNSNNELGYQFRTTRQDREVVSFDGIPLMMYLNVSKGEVKHGFSNAAKFHRARVMTRRSAAKVQVSGESRVTLVSLDLETTGLKTTEDEIISIGAVRQSKDGQIEPFYQLIKTEKAVPEKIERLTGINSGMLRSKGIGLESGLKMLQEFVGELPIIGYNLRFDEAFLTNGFRKVEQSDLSNQMIDLKPIVKEANRFLDGYQLKTVLSEYNVKNDKPHNSLSDAKATLELASKLIENGVLKI</sequence>
<evidence type="ECO:0000256" key="2">
    <source>
        <dbReference type="ARBA" id="ARBA00022801"/>
    </source>
</evidence>
<dbReference type="Gene3D" id="3.30.70.240">
    <property type="match status" value="1"/>
</dbReference>
<dbReference type="InterPro" id="IPR012337">
    <property type="entry name" value="RNaseH-like_sf"/>
</dbReference>
<evidence type="ECO:0000313" key="5">
    <source>
        <dbReference type="EMBL" id="MFC6164810.1"/>
    </source>
</evidence>
<protein>
    <submittedName>
        <fullName evidence="5">Type I-E CRISPR-associated endoribonuclease Cas2e</fullName>
    </submittedName>
</protein>
<dbReference type="Proteomes" id="UP001596253">
    <property type="component" value="Unassembled WGS sequence"/>
</dbReference>
<accession>A0ABW1R5T9</accession>
<dbReference type="SMART" id="SM00479">
    <property type="entry name" value="EXOIII"/>
    <property type="match status" value="1"/>
</dbReference>
<dbReference type="InterPro" id="IPR013520">
    <property type="entry name" value="Ribonucl_H"/>
</dbReference>
<dbReference type="InterPro" id="IPR036397">
    <property type="entry name" value="RNaseH_sf"/>
</dbReference>
<evidence type="ECO:0000256" key="3">
    <source>
        <dbReference type="ARBA" id="ARBA00022839"/>
    </source>
</evidence>
<evidence type="ECO:0000256" key="1">
    <source>
        <dbReference type="ARBA" id="ARBA00022722"/>
    </source>
</evidence>
<dbReference type="Gene3D" id="3.30.420.10">
    <property type="entry name" value="Ribonuclease H-like superfamily/Ribonuclease H"/>
    <property type="match status" value="1"/>
</dbReference>
<dbReference type="InterPro" id="IPR010152">
    <property type="entry name" value="CRISPR-assoc_prot_Cas2_sub"/>
</dbReference>
<dbReference type="EMBL" id="JBHSSD010000040">
    <property type="protein sequence ID" value="MFC6164810.1"/>
    <property type="molecule type" value="Genomic_DNA"/>
</dbReference>
<dbReference type="RefSeq" id="WP_137639599.1">
    <property type="nucleotide sequence ID" value="NZ_BJDK01000007.1"/>
</dbReference>
<evidence type="ECO:0000313" key="6">
    <source>
        <dbReference type="Proteomes" id="UP001596253"/>
    </source>
</evidence>
<keyword evidence="6" id="KW-1185">Reference proteome</keyword>
<keyword evidence="1" id="KW-0540">Nuclease</keyword>
<gene>
    <name evidence="5" type="primary">cas2e</name>
    <name evidence="5" type="ORF">ACFP3T_09040</name>
</gene>
<dbReference type="NCBIfam" id="TIGR01873">
    <property type="entry name" value="cas_CT1978"/>
    <property type="match status" value="1"/>
</dbReference>
<keyword evidence="3" id="KW-0269">Exonuclease</keyword>
<keyword evidence="2" id="KW-0378">Hydrolase</keyword>
<dbReference type="PANTHER" id="PTHR30231:SF4">
    <property type="entry name" value="PROTEIN NEN2"/>
    <property type="match status" value="1"/>
</dbReference>
<evidence type="ECO:0000259" key="4">
    <source>
        <dbReference type="SMART" id="SM00479"/>
    </source>
</evidence>
<dbReference type="CDD" id="cd06127">
    <property type="entry name" value="DEDDh"/>
    <property type="match status" value="1"/>
</dbReference>
<proteinExistence type="predicted"/>
<organism evidence="5 6">
    <name type="scientific">Lactiplantibacillus dongliensis</name>
    <dbReference type="NCBI Taxonomy" id="2559919"/>
    <lineage>
        <taxon>Bacteria</taxon>
        <taxon>Bacillati</taxon>
        <taxon>Bacillota</taxon>
        <taxon>Bacilli</taxon>
        <taxon>Lactobacillales</taxon>
        <taxon>Lactobacillaceae</taxon>
        <taxon>Lactiplantibacillus</taxon>
    </lineage>
</organism>
<name>A0ABW1R5T9_9LACO</name>
<dbReference type="SUPFAM" id="SSF53098">
    <property type="entry name" value="Ribonuclease H-like"/>
    <property type="match status" value="1"/>
</dbReference>
<dbReference type="CDD" id="cd09755">
    <property type="entry name" value="Cas2_I-E"/>
    <property type="match status" value="1"/>
</dbReference>
<comment type="caution">
    <text evidence="5">The sequence shown here is derived from an EMBL/GenBank/DDBJ whole genome shotgun (WGS) entry which is preliminary data.</text>
</comment>
<dbReference type="Pfam" id="PF09707">
    <property type="entry name" value="Cas_Cas2CT1978"/>
    <property type="match status" value="1"/>
</dbReference>
<reference evidence="6" key="1">
    <citation type="journal article" date="2019" name="Int. J. Syst. Evol. Microbiol.">
        <title>The Global Catalogue of Microorganisms (GCM) 10K type strain sequencing project: providing services to taxonomists for standard genome sequencing and annotation.</title>
        <authorList>
            <consortium name="The Broad Institute Genomics Platform"/>
            <consortium name="The Broad Institute Genome Sequencing Center for Infectious Disease"/>
            <person name="Wu L."/>
            <person name="Ma J."/>
        </authorList>
    </citation>
    <scope>NUCLEOTIDE SEQUENCE [LARGE SCALE GENOMIC DNA]</scope>
    <source>
        <strain evidence="6">CCM 8932</strain>
    </source>
</reference>